<accession>A0A426JPQ0</accession>
<evidence type="ECO:0000313" key="3">
    <source>
        <dbReference type="Proteomes" id="UP000274515"/>
    </source>
</evidence>
<gene>
    <name evidence="2" type="ORF">EIL87_17645</name>
</gene>
<dbReference type="OrthoDB" id="5187995at2"/>
<dbReference type="Pfam" id="PF22564">
    <property type="entry name" value="HAAS"/>
    <property type="match status" value="1"/>
</dbReference>
<comment type="caution">
    <text evidence="2">The sequence shown here is derived from an EMBL/GenBank/DDBJ whole genome shotgun (WGS) entry which is preliminary data.</text>
</comment>
<feature type="transmembrane region" description="Helical" evidence="1">
    <location>
        <begin position="113"/>
        <end position="133"/>
    </location>
</feature>
<proteinExistence type="predicted"/>
<name>A0A426JPQ0_9PSEU</name>
<keyword evidence="1" id="KW-0812">Transmembrane</keyword>
<protein>
    <submittedName>
        <fullName evidence="2">Uncharacterized protein</fullName>
    </submittedName>
</protein>
<sequence length="208" mass="21633">MNSIEDYVDELATELRGPPRAKARMIREIRDGLTDTVAARTDAGQPPEEAARHAVREFGTPAEVAPSCQWELTVAQTRRTALVLLATVPVLLGCWRVAWTLGGEQGLPASPDVPLLTALAGAATAVGCAALVITRRLSVPGTLPLVMAWTGTAASIAMPLTTLVLLTTALPPAENWALLLLIAAGTAAAHSALANSAKTCRQCAVRAG</sequence>
<feature type="transmembrane region" description="Helical" evidence="1">
    <location>
        <begin position="81"/>
        <end position="101"/>
    </location>
</feature>
<dbReference type="EMBL" id="RSAA01000016">
    <property type="protein sequence ID" value="RRO15101.1"/>
    <property type="molecule type" value="Genomic_DNA"/>
</dbReference>
<organism evidence="2 3">
    <name type="scientific">Saccharopolyspora rhizosphaerae</name>
    <dbReference type="NCBI Taxonomy" id="2492662"/>
    <lineage>
        <taxon>Bacteria</taxon>
        <taxon>Bacillati</taxon>
        <taxon>Actinomycetota</taxon>
        <taxon>Actinomycetes</taxon>
        <taxon>Pseudonocardiales</taxon>
        <taxon>Pseudonocardiaceae</taxon>
        <taxon>Saccharopolyspora</taxon>
    </lineage>
</organism>
<reference evidence="2 3" key="1">
    <citation type="submission" date="2018-11" db="EMBL/GenBank/DDBJ databases">
        <title>Saccharopolyspora rhizosphaerae sp. nov., an actinomycete isolated from rhizosphere soil in Thailand.</title>
        <authorList>
            <person name="Intra B."/>
            <person name="Euanorasetr J."/>
            <person name="Take A."/>
            <person name="Inahashi Y."/>
            <person name="Mori M."/>
            <person name="Panbangred W."/>
            <person name="Matsumoto A."/>
        </authorList>
    </citation>
    <scope>NUCLEOTIDE SEQUENCE [LARGE SCALE GENOMIC DNA]</scope>
    <source>
        <strain evidence="2 3">H219</strain>
    </source>
</reference>
<dbReference type="AlphaFoldDB" id="A0A426JPQ0"/>
<feature type="transmembrane region" description="Helical" evidence="1">
    <location>
        <begin position="145"/>
        <end position="170"/>
    </location>
</feature>
<dbReference type="NCBIfam" id="NF038403">
    <property type="entry name" value="perm_prefix_1"/>
    <property type="match status" value="1"/>
</dbReference>
<dbReference type="Proteomes" id="UP000274515">
    <property type="component" value="Unassembled WGS sequence"/>
</dbReference>
<keyword evidence="1" id="KW-1133">Transmembrane helix</keyword>
<dbReference type="RefSeq" id="WP_125091660.1">
    <property type="nucleotide sequence ID" value="NZ_RSAA01000016.1"/>
</dbReference>
<dbReference type="InterPro" id="IPR047928">
    <property type="entry name" value="Perm_prefix_1"/>
</dbReference>
<keyword evidence="3" id="KW-1185">Reference proteome</keyword>
<evidence type="ECO:0000256" key="1">
    <source>
        <dbReference type="SAM" id="Phobius"/>
    </source>
</evidence>
<evidence type="ECO:0000313" key="2">
    <source>
        <dbReference type="EMBL" id="RRO15101.1"/>
    </source>
</evidence>
<feature type="transmembrane region" description="Helical" evidence="1">
    <location>
        <begin position="176"/>
        <end position="194"/>
    </location>
</feature>
<keyword evidence="1" id="KW-0472">Membrane</keyword>